<dbReference type="Proteomes" id="UP000641646">
    <property type="component" value="Unassembled WGS sequence"/>
</dbReference>
<feature type="domain" description="Fe/B12 periplasmic-binding" evidence="1">
    <location>
        <begin position="8"/>
        <end position="296"/>
    </location>
</feature>
<reference evidence="2" key="2">
    <citation type="submission" date="2020-08" db="EMBL/GenBank/DDBJ databases">
        <authorList>
            <person name="Chen M."/>
            <person name="Teng W."/>
            <person name="Zhao L."/>
            <person name="Hu C."/>
            <person name="Zhou Y."/>
            <person name="Han B."/>
            <person name="Song L."/>
            <person name="Shu W."/>
        </authorList>
    </citation>
    <scope>NUCLEOTIDE SEQUENCE</scope>
    <source>
        <strain evidence="2">FACHB-1375</strain>
    </source>
</reference>
<proteinExistence type="predicted"/>
<accession>A0A926ZKP7</accession>
<dbReference type="PROSITE" id="PS50983">
    <property type="entry name" value="FE_B12_PBP"/>
    <property type="match status" value="1"/>
</dbReference>
<dbReference type="CDD" id="cd01144">
    <property type="entry name" value="BtuF"/>
    <property type="match status" value="1"/>
</dbReference>
<name>A0A926ZKP7_9CYAN</name>
<evidence type="ECO:0000313" key="3">
    <source>
        <dbReference type="Proteomes" id="UP000641646"/>
    </source>
</evidence>
<comment type="caution">
    <text evidence="2">The sequence shown here is derived from an EMBL/GenBank/DDBJ whole genome shotgun (WGS) entry which is preliminary data.</text>
</comment>
<evidence type="ECO:0000259" key="1">
    <source>
        <dbReference type="PROSITE" id="PS50983"/>
    </source>
</evidence>
<dbReference type="InterPro" id="IPR051030">
    <property type="entry name" value="Vitamin_B12-ABC_binding"/>
</dbReference>
<keyword evidence="3" id="KW-1185">Reference proteome</keyword>
<dbReference type="InterPro" id="IPR002491">
    <property type="entry name" value="ABC_transptr_periplasmic_BD"/>
</dbReference>
<gene>
    <name evidence="2" type="ORF">H6G03_35440</name>
</gene>
<dbReference type="Gene3D" id="3.40.50.1980">
    <property type="entry name" value="Nitrogenase molybdenum iron protein domain"/>
    <property type="match status" value="2"/>
</dbReference>
<evidence type="ECO:0000313" key="2">
    <source>
        <dbReference type="EMBL" id="MBD2186290.1"/>
    </source>
</evidence>
<reference evidence="2" key="1">
    <citation type="journal article" date="2015" name="ISME J.">
        <title>Draft Genome Sequence of Streptomyces incarnatus NRRL8089, which Produces the Nucleoside Antibiotic Sinefungin.</title>
        <authorList>
            <person name="Oshima K."/>
            <person name="Hattori M."/>
            <person name="Shimizu H."/>
            <person name="Fukuda K."/>
            <person name="Nemoto M."/>
            <person name="Inagaki K."/>
            <person name="Tamura T."/>
        </authorList>
    </citation>
    <scope>NUCLEOTIDE SEQUENCE</scope>
    <source>
        <strain evidence="2">FACHB-1375</strain>
    </source>
</reference>
<dbReference type="AlphaFoldDB" id="A0A926ZKP7"/>
<protein>
    <submittedName>
        <fullName evidence="2">Cobalamin-binding protein</fullName>
    </submittedName>
</protein>
<sequence length="309" mass="34079">MTAAKNLRIVSLIPSATEIVALLGLTDYLVGRSHECDYPPEIKDRPICTQARLNSSKPSAEIHQDVTNLLQNALSIYEIKLELIEQLQPTHILTQDQCDVCAVSLSQVETALASLTHSQPHIISLQPTVLADIWADIQMVAQTLDVETPTSLSDLQSRVKICEQKTLSSIDTKLPTVACIEWTDPLMAAGNWIPELVKLAGGQPLVGVPGQPAPQLQWESLITANPDVIIFMPCGFDLQRTRQEASMLAQRPDWQNLQAVKSGKVYITDGNSYFNRPGPRLADSVEILAEILHPETVQYGYQGKAWEPL</sequence>
<dbReference type="RefSeq" id="WP_190475463.1">
    <property type="nucleotide sequence ID" value="NZ_JACJPW010000187.1"/>
</dbReference>
<dbReference type="PANTHER" id="PTHR42860">
    <property type="entry name" value="VITAMIN B12-BINDING PROTEIN"/>
    <property type="match status" value="1"/>
</dbReference>
<dbReference type="Pfam" id="PF01497">
    <property type="entry name" value="Peripla_BP_2"/>
    <property type="match status" value="1"/>
</dbReference>
<dbReference type="PANTHER" id="PTHR42860:SF1">
    <property type="entry name" value="VITAMIN B12-BINDING PROTEIN"/>
    <property type="match status" value="1"/>
</dbReference>
<dbReference type="EMBL" id="JACJPW010000187">
    <property type="protein sequence ID" value="MBD2186290.1"/>
    <property type="molecule type" value="Genomic_DNA"/>
</dbReference>
<dbReference type="SUPFAM" id="SSF53807">
    <property type="entry name" value="Helical backbone' metal receptor"/>
    <property type="match status" value="1"/>
</dbReference>
<organism evidence="2 3">
    <name type="scientific">Aerosakkonema funiforme FACHB-1375</name>
    <dbReference type="NCBI Taxonomy" id="2949571"/>
    <lineage>
        <taxon>Bacteria</taxon>
        <taxon>Bacillati</taxon>
        <taxon>Cyanobacteriota</taxon>
        <taxon>Cyanophyceae</taxon>
        <taxon>Oscillatoriophycideae</taxon>
        <taxon>Aerosakkonematales</taxon>
        <taxon>Aerosakkonemataceae</taxon>
        <taxon>Aerosakkonema</taxon>
    </lineage>
</organism>